<feature type="region of interest" description="Disordered" evidence="1">
    <location>
        <begin position="120"/>
        <end position="226"/>
    </location>
</feature>
<feature type="compositionally biased region" description="Polar residues" evidence="1">
    <location>
        <begin position="188"/>
        <end position="207"/>
    </location>
</feature>
<sequence>MSNPSSSPIRIAPLNAPTASTTPTSISSASASASATPAGVGLRRKDSFPTESNDDLGSTATMTHGGFMAAMRLRDDDQSTVSGPKSLGSMMHFESEEYVGPANTLPQPRPLQPIQSVLAEDNASHDREGGLGRGLVVQDDSPMPMTLGRPLKPSAKIGPLGSGPLLQQSASDTAAAHDDHHLHKQDSPLDSTSPTHQTDQLATSSNAVIHPDPTSVLQASSNPLTTPCLPTTRLGLALLRSKLSTTDPSWLSTPTPRPSSRARSHPFTPQTLQPSRPTPHRTQTLINQQLPTQPSQSLLDHMGQLAPVAMRFIPNPSLARPSTILRRPWLDPWRPG</sequence>
<gene>
    <name evidence="2" type="ORF">BCR44DRAFT_1051097</name>
</gene>
<proteinExistence type="predicted"/>
<protein>
    <submittedName>
        <fullName evidence="2">Uncharacterized protein</fullName>
    </submittedName>
</protein>
<evidence type="ECO:0000313" key="2">
    <source>
        <dbReference type="EMBL" id="ORZ37036.1"/>
    </source>
</evidence>
<keyword evidence="3" id="KW-1185">Reference proteome</keyword>
<organism evidence="2 3">
    <name type="scientific">Catenaria anguillulae PL171</name>
    <dbReference type="NCBI Taxonomy" id="765915"/>
    <lineage>
        <taxon>Eukaryota</taxon>
        <taxon>Fungi</taxon>
        <taxon>Fungi incertae sedis</taxon>
        <taxon>Blastocladiomycota</taxon>
        <taxon>Blastocladiomycetes</taxon>
        <taxon>Blastocladiales</taxon>
        <taxon>Catenariaceae</taxon>
        <taxon>Catenaria</taxon>
    </lineage>
</organism>
<evidence type="ECO:0000256" key="1">
    <source>
        <dbReference type="SAM" id="MobiDB-lite"/>
    </source>
</evidence>
<dbReference type="EMBL" id="MCFL01000014">
    <property type="protein sequence ID" value="ORZ37036.1"/>
    <property type="molecule type" value="Genomic_DNA"/>
</dbReference>
<name>A0A1Y2HR08_9FUNG</name>
<feature type="compositionally biased region" description="Polar residues" evidence="1">
    <location>
        <begin position="267"/>
        <end position="282"/>
    </location>
</feature>
<feature type="compositionally biased region" description="Polar residues" evidence="1">
    <location>
        <begin position="49"/>
        <end position="62"/>
    </location>
</feature>
<evidence type="ECO:0000313" key="3">
    <source>
        <dbReference type="Proteomes" id="UP000193411"/>
    </source>
</evidence>
<feature type="compositionally biased region" description="Basic and acidic residues" evidence="1">
    <location>
        <begin position="175"/>
        <end position="187"/>
    </location>
</feature>
<feature type="compositionally biased region" description="Low complexity" evidence="1">
    <location>
        <begin position="16"/>
        <end position="38"/>
    </location>
</feature>
<dbReference type="Proteomes" id="UP000193411">
    <property type="component" value="Unassembled WGS sequence"/>
</dbReference>
<dbReference type="AlphaFoldDB" id="A0A1Y2HR08"/>
<reference evidence="2 3" key="1">
    <citation type="submission" date="2016-07" db="EMBL/GenBank/DDBJ databases">
        <title>Pervasive Adenine N6-methylation of Active Genes in Fungi.</title>
        <authorList>
            <consortium name="DOE Joint Genome Institute"/>
            <person name="Mondo S.J."/>
            <person name="Dannebaum R.O."/>
            <person name="Kuo R.C."/>
            <person name="Labutti K."/>
            <person name="Haridas S."/>
            <person name="Kuo A."/>
            <person name="Salamov A."/>
            <person name="Ahrendt S.R."/>
            <person name="Lipzen A."/>
            <person name="Sullivan W."/>
            <person name="Andreopoulos W.B."/>
            <person name="Clum A."/>
            <person name="Lindquist E."/>
            <person name="Daum C."/>
            <person name="Ramamoorthy G.K."/>
            <person name="Gryganskyi A."/>
            <person name="Culley D."/>
            <person name="Magnuson J.K."/>
            <person name="James T.Y."/>
            <person name="O'Malley M.A."/>
            <person name="Stajich J.E."/>
            <person name="Spatafora J.W."/>
            <person name="Visel A."/>
            <person name="Grigoriev I.V."/>
        </authorList>
    </citation>
    <scope>NUCLEOTIDE SEQUENCE [LARGE SCALE GENOMIC DNA]</scope>
    <source>
        <strain evidence="2 3">PL171</strain>
    </source>
</reference>
<comment type="caution">
    <text evidence="2">The sequence shown here is derived from an EMBL/GenBank/DDBJ whole genome shotgun (WGS) entry which is preliminary data.</text>
</comment>
<accession>A0A1Y2HR08</accession>
<feature type="region of interest" description="Disordered" evidence="1">
    <location>
        <begin position="1"/>
        <end position="62"/>
    </location>
</feature>
<feature type="region of interest" description="Disordered" evidence="1">
    <location>
        <begin position="246"/>
        <end position="282"/>
    </location>
</feature>